<evidence type="ECO:0000313" key="6">
    <source>
        <dbReference type="Proteomes" id="UP000319731"/>
    </source>
</evidence>
<dbReference type="Pfam" id="PF03870">
    <property type="entry name" value="RNA_pol_Rpb8"/>
    <property type="match status" value="1"/>
</dbReference>
<dbReference type="GO" id="GO:0003899">
    <property type="term" value="F:DNA-directed RNA polymerase activity"/>
    <property type="evidence" value="ECO:0007669"/>
    <property type="project" value="UniProtKB-UniRule"/>
</dbReference>
<evidence type="ECO:0000256" key="3">
    <source>
        <dbReference type="ARBA" id="ARBA00023242"/>
    </source>
</evidence>
<reference evidence="5 6" key="1">
    <citation type="journal article" date="2019" name="Sci. Rep.">
        <title>Comparative genomics of chytrid fungi reveal insights into the obligate biotrophic and pathogenic lifestyle of Synchytrium endobioticum.</title>
        <authorList>
            <person name="van de Vossenberg B.T.L.H."/>
            <person name="Warris S."/>
            <person name="Nguyen H.D.T."/>
            <person name="van Gent-Pelzer M.P.E."/>
            <person name="Joly D.L."/>
            <person name="van de Geest H.C."/>
            <person name="Bonants P.J.M."/>
            <person name="Smith D.S."/>
            <person name="Levesque C.A."/>
            <person name="van der Lee T.A.J."/>
        </authorList>
    </citation>
    <scope>NUCLEOTIDE SEQUENCE [LARGE SCALE GENOMIC DNA]</scope>
    <source>
        <strain evidence="5 6">JEL517</strain>
    </source>
</reference>
<proteinExistence type="inferred from homology"/>
<keyword evidence="3 4" id="KW-0539">Nucleus</keyword>
<dbReference type="STRING" id="1806994.A0A507CGU6"/>
<dbReference type="GO" id="GO:0005666">
    <property type="term" value="C:RNA polymerase III complex"/>
    <property type="evidence" value="ECO:0007669"/>
    <property type="project" value="TreeGrafter"/>
</dbReference>
<dbReference type="Proteomes" id="UP000319731">
    <property type="component" value="Unassembled WGS sequence"/>
</dbReference>
<dbReference type="PANTHER" id="PTHR10917">
    <property type="entry name" value="DNA-DIRECTED RNA POLYMERASES I, II, AND III SUBUNIT RPABC3"/>
    <property type="match status" value="1"/>
</dbReference>
<accession>A0A507CGU6</accession>
<dbReference type="InterPro" id="IPR005570">
    <property type="entry name" value="RPABC3"/>
</dbReference>
<evidence type="ECO:0000313" key="5">
    <source>
        <dbReference type="EMBL" id="TPX36753.1"/>
    </source>
</evidence>
<dbReference type="GO" id="GO:0005665">
    <property type="term" value="C:RNA polymerase II, core complex"/>
    <property type="evidence" value="ECO:0007669"/>
    <property type="project" value="UniProtKB-UniRule"/>
</dbReference>
<dbReference type="SMART" id="SM00658">
    <property type="entry name" value="RPOL8c"/>
    <property type="match status" value="1"/>
</dbReference>
<comment type="subcellular location">
    <subcellularLocation>
        <location evidence="1">Nucleus</location>
    </subcellularLocation>
</comment>
<dbReference type="Gene3D" id="2.40.50.140">
    <property type="entry name" value="Nucleic acid-binding proteins"/>
    <property type="match status" value="1"/>
</dbReference>
<dbReference type="AlphaFoldDB" id="A0A507CGU6"/>
<comment type="function">
    <text evidence="4">DNA-dependent RNA polymerase catalyzes the transcription of DNA into RNA using the four ribonucleoside triphosphates as substrates. Common component of RNA polymerases I, II and III which synthesize ribosomal RNA precursors, mRNA precursors and many functional non-coding RNAs, and small RNAs, such as 5S rRNA and tRNAs, respectively.</text>
</comment>
<evidence type="ECO:0000256" key="1">
    <source>
        <dbReference type="ARBA" id="ARBA00004123"/>
    </source>
</evidence>
<gene>
    <name evidence="5" type="ORF">SmJEL517_g01251</name>
</gene>
<comment type="similarity">
    <text evidence="2 4">Belongs to the eukaryotic RPB8 RNA polymerase subunit family.</text>
</comment>
<keyword evidence="6" id="KW-1185">Reference proteome</keyword>
<name>A0A507CGU6_9FUNG</name>
<evidence type="ECO:0000256" key="2">
    <source>
        <dbReference type="ARBA" id="ARBA00008912"/>
    </source>
</evidence>
<dbReference type="RefSeq" id="XP_031026967.1">
    <property type="nucleotide sequence ID" value="XM_031167179.1"/>
</dbReference>
<dbReference type="GO" id="GO:0005736">
    <property type="term" value="C:RNA polymerase I complex"/>
    <property type="evidence" value="ECO:0007669"/>
    <property type="project" value="TreeGrafter"/>
</dbReference>
<dbReference type="OrthoDB" id="20018at2759"/>
<sequence length="152" mass="17398">MVLSSIAADYNDQFEVKDVDKDGKKFDRGTHQVYLESPVFGDADKIAHADLFINNLQTYKVSRIFASSQSRNMEMTLDVHSELYPMQLGEIYSMRLTSSIERELIHARRDAAQAAQPWRDGAKGTIADDYDYVMHGKIYKHDETRSDQESIS</sequence>
<dbReference type="InterPro" id="IPR012340">
    <property type="entry name" value="NA-bd_OB-fold"/>
</dbReference>
<dbReference type="PIRSF" id="PIRSF000779">
    <property type="entry name" value="RNA_pol_Rpb8"/>
    <property type="match status" value="1"/>
</dbReference>
<protein>
    <recommendedName>
        <fullName evidence="4">DNA-directed RNA polymerases I, II, and III subunit RPABC3</fullName>
    </recommendedName>
</protein>
<dbReference type="SUPFAM" id="SSF50249">
    <property type="entry name" value="Nucleic acid-binding proteins"/>
    <property type="match status" value="1"/>
</dbReference>
<comment type="caution">
    <text evidence="5">The sequence shown here is derived from an EMBL/GenBank/DDBJ whole genome shotgun (WGS) entry which is preliminary data.</text>
</comment>
<organism evidence="5 6">
    <name type="scientific">Synchytrium microbalum</name>
    <dbReference type="NCBI Taxonomy" id="1806994"/>
    <lineage>
        <taxon>Eukaryota</taxon>
        <taxon>Fungi</taxon>
        <taxon>Fungi incertae sedis</taxon>
        <taxon>Chytridiomycota</taxon>
        <taxon>Chytridiomycota incertae sedis</taxon>
        <taxon>Chytridiomycetes</taxon>
        <taxon>Synchytriales</taxon>
        <taxon>Synchytriaceae</taxon>
        <taxon>Synchytrium</taxon>
    </lineage>
</organism>
<dbReference type="GeneID" id="42002476"/>
<dbReference type="PANTHER" id="PTHR10917:SF0">
    <property type="entry name" value="DNA-DIRECTED RNA POLYMERASES I, II, AND III SUBUNIT RPABC3"/>
    <property type="match status" value="1"/>
</dbReference>
<dbReference type="GO" id="GO:0006351">
    <property type="term" value="P:DNA-templated transcription"/>
    <property type="evidence" value="ECO:0007669"/>
    <property type="project" value="UniProtKB-UniRule"/>
</dbReference>
<dbReference type="EMBL" id="QEAO01000004">
    <property type="protein sequence ID" value="TPX36753.1"/>
    <property type="molecule type" value="Genomic_DNA"/>
</dbReference>
<evidence type="ECO:0000256" key="4">
    <source>
        <dbReference type="PIRNR" id="PIRNR000779"/>
    </source>
</evidence>